<reference evidence="2 3" key="1">
    <citation type="submission" date="2007-06" db="EMBL/GenBank/DDBJ databases">
        <title>The Genome Sequence of Coccidioides posadasii RMSCC_3488.</title>
        <authorList>
            <consortium name="Coccidioides Genome Resources Consortium"/>
            <consortium name="The Broad Institute Genome Sequencing Platform"/>
            <person name="Henn M.R."/>
            <person name="Sykes S."/>
            <person name="Young S."/>
            <person name="Jaffe D."/>
            <person name="Berlin A."/>
            <person name="Alvarez P."/>
            <person name="Butler J."/>
            <person name="Gnerre S."/>
            <person name="Grabherr M."/>
            <person name="Mauceli E."/>
            <person name="Brockman W."/>
            <person name="Kodira C."/>
            <person name="Alvarado L."/>
            <person name="Zeng Q."/>
            <person name="Crawford M."/>
            <person name="Antoine C."/>
            <person name="Devon K."/>
            <person name="Galgiani J."/>
            <person name="Orsborn K."/>
            <person name="Lewis M.L."/>
            <person name="Nusbaum C."/>
            <person name="Galagan J."/>
            <person name="Birren B."/>
        </authorList>
    </citation>
    <scope>NUCLEOTIDE SEQUENCE [LARGE SCALE GENOMIC DNA]</scope>
    <source>
        <strain evidence="2 3">RMSCC 3488</strain>
    </source>
</reference>
<protein>
    <submittedName>
        <fullName evidence="2">Uncharacterized protein</fullName>
    </submittedName>
</protein>
<feature type="region of interest" description="Disordered" evidence="1">
    <location>
        <begin position="1"/>
        <end position="49"/>
    </location>
</feature>
<evidence type="ECO:0000313" key="2">
    <source>
        <dbReference type="EMBL" id="KMM68606.1"/>
    </source>
</evidence>
<dbReference type="Proteomes" id="UP000054567">
    <property type="component" value="Unassembled WGS sequence"/>
</dbReference>
<dbReference type="VEuPathDB" id="FungiDB:CPAG_04932"/>
<organism evidence="2 3">
    <name type="scientific">Coccidioides posadasii RMSCC 3488</name>
    <dbReference type="NCBI Taxonomy" id="454284"/>
    <lineage>
        <taxon>Eukaryota</taxon>
        <taxon>Fungi</taxon>
        <taxon>Dikarya</taxon>
        <taxon>Ascomycota</taxon>
        <taxon>Pezizomycotina</taxon>
        <taxon>Eurotiomycetes</taxon>
        <taxon>Eurotiomycetidae</taxon>
        <taxon>Onygenales</taxon>
        <taxon>Onygenaceae</taxon>
        <taxon>Coccidioides</taxon>
    </lineage>
</organism>
<name>A0A0J6F6Q5_COCPO</name>
<sequence length="132" mass="14694">MNYGGQPGTNPQLGDLRNKVNPPVVSNRLHRAGADPRPKGSSPETKECHYQDRQPLPLLSACFFGLPPPPCDGRAQALNVKHTFILQGFIAAFEISGELSKRKYEESLKPLVRCESRKELSEFPHARAVKLF</sequence>
<evidence type="ECO:0000256" key="1">
    <source>
        <dbReference type="SAM" id="MobiDB-lite"/>
    </source>
</evidence>
<reference evidence="3" key="3">
    <citation type="journal article" date="2010" name="Genome Res.">
        <title>Population genomic sequencing of Coccidioides fungi reveals recent hybridization and transposon control.</title>
        <authorList>
            <person name="Neafsey D.E."/>
            <person name="Barker B.M."/>
            <person name="Sharpton T.J."/>
            <person name="Stajich J.E."/>
            <person name="Park D.J."/>
            <person name="Whiston E."/>
            <person name="Hung C.-Y."/>
            <person name="McMahan C."/>
            <person name="White J."/>
            <person name="Sykes S."/>
            <person name="Heiman D."/>
            <person name="Young S."/>
            <person name="Zeng Q."/>
            <person name="Abouelleil A."/>
            <person name="Aftuck L."/>
            <person name="Bessette D."/>
            <person name="Brown A."/>
            <person name="FitzGerald M."/>
            <person name="Lui A."/>
            <person name="Macdonald J.P."/>
            <person name="Priest M."/>
            <person name="Orbach M.J."/>
            <person name="Galgiani J.N."/>
            <person name="Kirkland T.N."/>
            <person name="Cole G.T."/>
            <person name="Birren B.W."/>
            <person name="Henn M.R."/>
            <person name="Taylor J.W."/>
            <person name="Rounsley S.D."/>
        </authorList>
    </citation>
    <scope>NUCLEOTIDE SEQUENCE [LARGE SCALE GENOMIC DNA]</scope>
    <source>
        <strain evidence="3">RMSCC 3488</strain>
    </source>
</reference>
<evidence type="ECO:0000313" key="3">
    <source>
        <dbReference type="Proteomes" id="UP000054567"/>
    </source>
</evidence>
<reference evidence="3" key="2">
    <citation type="journal article" date="2009" name="Genome Res.">
        <title>Comparative genomic analyses of the human fungal pathogens Coccidioides and their relatives.</title>
        <authorList>
            <person name="Sharpton T.J."/>
            <person name="Stajich J.E."/>
            <person name="Rounsley S.D."/>
            <person name="Gardner M.J."/>
            <person name="Wortman J.R."/>
            <person name="Jordar V.S."/>
            <person name="Maiti R."/>
            <person name="Kodira C.D."/>
            <person name="Neafsey D.E."/>
            <person name="Zeng Q."/>
            <person name="Hung C.-Y."/>
            <person name="McMahan C."/>
            <person name="Muszewska A."/>
            <person name="Grynberg M."/>
            <person name="Mandel M.A."/>
            <person name="Kellner E.M."/>
            <person name="Barker B.M."/>
            <person name="Galgiani J.N."/>
            <person name="Orbach M.J."/>
            <person name="Kirkland T.N."/>
            <person name="Cole G.T."/>
            <person name="Henn M.R."/>
            <person name="Birren B.W."/>
            <person name="Taylor J.W."/>
        </authorList>
    </citation>
    <scope>NUCLEOTIDE SEQUENCE [LARGE SCALE GENOMIC DNA]</scope>
    <source>
        <strain evidence="3">RMSCC 3488</strain>
    </source>
</reference>
<feature type="compositionally biased region" description="Basic and acidic residues" evidence="1">
    <location>
        <begin position="32"/>
        <end position="49"/>
    </location>
</feature>
<dbReference type="EMBL" id="DS268111">
    <property type="protein sequence ID" value="KMM68606.1"/>
    <property type="molecule type" value="Genomic_DNA"/>
</dbReference>
<accession>A0A0J6F6Q5</accession>
<dbReference type="AlphaFoldDB" id="A0A0J6F6Q5"/>
<proteinExistence type="predicted"/>
<gene>
    <name evidence="2" type="ORF">CPAG_04932</name>
</gene>